<evidence type="ECO:0000313" key="2">
    <source>
        <dbReference type="Proteomes" id="UP000479710"/>
    </source>
</evidence>
<accession>A0A6G1EA34</accession>
<dbReference type="EMBL" id="SPHZ02000004">
    <property type="protein sequence ID" value="KAF0921648.1"/>
    <property type="molecule type" value="Genomic_DNA"/>
</dbReference>
<comment type="caution">
    <text evidence="1">The sequence shown here is derived from an EMBL/GenBank/DDBJ whole genome shotgun (WGS) entry which is preliminary data.</text>
</comment>
<sequence>MDRSTEVVASTVQPSWAGAVRPTREGEEEVAPQRFPIKVIIVAEAIEGKLGGWLDHVHQVDEDSEV</sequence>
<organism evidence="1 2">
    <name type="scientific">Oryza meyeriana var. granulata</name>
    <dbReference type="NCBI Taxonomy" id="110450"/>
    <lineage>
        <taxon>Eukaryota</taxon>
        <taxon>Viridiplantae</taxon>
        <taxon>Streptophyta</taxon>
        <taxon>Embryophyta</taxon>
        <taxon>Tracheophyta</taxon>
        <taxon>Spermatophyta</taxon>
        <taxon>Magnoliopsida</taxon>
        <taxon>Liliopsida</taxon>
        <taxon>Poales</taxon>
        <taxon>Poaceae</taxon>
        <taxon>BOP clade</taxon>
        <taxon>Oryzoideae</taxon>
        <taxon>Oryzeae</taxon>
        <taxon>Oryzinae</taxon>
        <taxon>Oryza</taxon>
        <taxon>Oryza meyeriana</taxon>
    </lineage>
</organism>
<evidence type="ECO:0000313" key="1">
    <source>
        <dbReference type="EMBL" id="KAF0921648.1"/>
    </source>
</evidence>
<name>A0A6G1EA34_9ORYZ</name>
<protein>
    <submittedName>
        <fullName evidence="1">Uncharacterized protein</fullName>
    </submittedName>
</protein>
<dbReference type="Proteomes" id="UP000479710">
    <property type="component" value="Unassembled WGS sequence"/>
</dbReference>
<proteinExistence type="predicted"/>
<keyword evidence="2" id="KW-1185">Reference proteome</keyword>
<reference evidence="1 2" key="1">
    <citation type="submission" date="2019-11" db="EMBL/GenBank/DDBJ databases">
        <title>Whole genome sequence of Oryza granulata.</title>
        <authorList>
            <person name="Li W."/>
        </authorList>
    </citation>
    <scope>NUCLEOTIDE SEQUENCE [LARGE SCALE GENOMIC DNA]</scope>
    <source>
        <strain evidence="2">cv. Menghai</strain>
        <tissue evidence="1">Leaf</tissue>
    </source>
</reference>
<gene>
    <name evidence="1" type="ORF">E2562_011395</name>
</gene>
<dbReference type="AlphaFoldDB" id="A0A6G1EA34"/>